<proteinExistence type="predicted"/>
<evidence type="ECO:0008006" key="2">
    <source>
        <dbReference type="Google" id="ProtNLM"/>
    </source>
</evidence>
<sequence length="86" mass="9835">MAIGSIALYLGYHLIQGENGALSYILVSKKLEETNKQLAVGKEKRRRLDHRVSLLRPDSIDVDMLAERARIILNYGRDDETVVFYD</sequence>
<name>A0A382HDL9_9ZZZZ</name>
<evidence type="ECO:0000313" key="1">
    <source>
        <dbReference type="EMBL" id="SVB84571.1"/>
    </source>
</evidence>
<protein>
    <recommendedName>
        <fullName evidence="2">Septum formation initiator</fullName>
    </recommendedName>
</protein>
<dbReference type="InterPro" id="IPR007060">
    <property type="entry name" value="FtsL/DivIC"/>
</dbReference>
<dbReference type="Pfam" id="PF04977">
    <property type="entry name" value="DivIC"/>
    <property type="match status" value="1"/>
</dbReference>
<gene>
    <name evidence="1" type="ORF">METZ01_LOCUS237425</name>
</gene>
<dbReference type="EMBL" id="UINC01060252">
    <property type="protein sequence ID" value="SVB84571.1"/>
    <property type="molecule type" value="Genomic_DNA"/>
</dbReference>
<accession>A0A382HDL9</accession>
<reference evidence="1" key="1">
    <citation type="submission" date="2018-05" db="EMBL/GenBank/DDBJ databases">
        <authorList>
            <person name="Lanie J.A."/>
            <person name="Ng W.-L."/>
            <person name="Kazmierczak K.M."/>
            <person name="Andrzejewski T.M."/>
            <person name="Davidsen T.M."/>
            <person name="Wayne K.J."/>
            <person name="Tettelin H."/>
            <person name="Glass J.I."/>
            <person name="Rusch D."/>
            <person name="Podicherti R."/>
            <person name="Tsui H.-C.T."/>
            <person name="Winkler M.E."/>
        </authorList>
    </citation>
    <scope>NUCLEOTIDE SEQUENCE</scope>
</reference>
<dbReference type="AlphaFoldDB" id="A0A382HDL9"/>
<organism evidence="1">
    <name type="scientific">marine metagenome</name>
    <dbReference type="NCBI Taxonomy" id="408172"/>
    <lineage>
        <taxon>unclassified sequences</taxon>
        <taxon>metagenomes</taxon>
        <taxon>ecological metagenomes</taxon>
    </lineage>
</organism>